<proteinExistence type="predicted"/>
<name>W2T5Y8_NECAM</name>
<dbReference type="CTD" id="25351185"/>
<dbReference type="GeneID" id="25351185"/>
<organism evidence="1 2">
    <name type="scientific">Necator americanus</name>
    <name type="common">Human hookworm</name>
    <dbReference type="NCBI Taxonomy" id="51031"/>
    <lineage>
        <taxon>Eukaryota</taxon>
        <taxon>Metazoa</taxon>
        <taxon>Ecdysozoa</taxon>
        <taxon>Nematoda</taxon>
        <taxon>Chromadorea</taxon>
        <taxon>Rhabditida</taxon>
        <taxon>Rhabditina</taxon>
        <taxon>Rhabditomorpha</taxon>
        <taxon>Strongyloidea</taxon>
        <taxon>Ancylostomatidae</taxon>
        <taxon>Bunostominae</taxon>
        <taxon>Necator</taxon>
    </lineage>
</organism>
<dbReference type="KEGG" id="nai:NECAME_11156"/>
<gene>
    <name evidence="1" type="ORF">NECAME_11156</name>
</gene>
<keyword evidence="2" id="KW-1185">Reference proteome</keyword>
<dbReference type="OrthoDB" id="10039910at2759"/>
<evidence type="ECO:0000313" key="2">
    <source>
        <dbReference type="Proteomes" id="UP000053676"/>
    </source>
</evidence>
<dbReference type="PANTHER" id="PTHR45786:SF74">
    <property type="entry name" value="ATP-DEPENDENT DNA HELICASE"/>
    <property type="match status" value="1"/>
</dbReference>
<protein>
    <submittedName>
        <fullName evidence="1">Uncharacterized protein</fullName>
    </submittedName>
</protein>
<dbReference type="Proteomes" id="UP000053676">
    <property type="component" value="Unassembled WGS sequence"/>
</dbReference>
<accession>W2T5Y8</accession>
<dbReference type="EMBL" id="KI660180">
    <property type="protein sequence ID" value="ETN77283.1"/>
    <property type="molecule type" value="Genomic_DNA"/>
</dbReference>
<dbReference type="AlphaFoldDB" id="W2T5Y8"/>
<evidence type="ECO:0000313" key="1">
    <source>
        <dbReference type="EMBL" id="ETN77283.1"/>
    </source>
</evidence>
<dbReference type="PANTHER" id="PTHR45786">
    <property type="entry name" value="DNA BINDING PROTEIN-LIKE"/>
    <property type="match status" value="1"/>
</dbReference>
<reference evidence="2" key="1">
    <citation type="journal article" date="2014" name="Nat. Genet.">
        <title>Genome of the human hookworm Necator americanus.</title>
        <authorList>
            <person name="Tang Y.T."/>
            <person name="Gao X."/>
            <person name="Rosa B.A."/>
            <person name="Abubucker S."/>
            <person name="Hallsworth-Pepin K."/>
            <person name="Martin J."/>
            <person name="Tyagi R."/>
            <person name="Heizer E."/>
            <person name="Zhang X."/>
            <person name="Bhonagiri-Palsikar V."/>
            <person name="Minx P."/>
            <person name="Warren W.C."/>
            <person name="Wang Q."/>
            <person name="Zhan B."/>
            <person name="Hotez P.J."/>
            <person name="Sternberg P.W."/>
            <person name="Dougall A."/>
            <person name="Gaze S.T."/>
            <person name="Mulvenna J."/>
            <person name="Sotillo J."/>
            <person name="Ranganathan S."/>
            <person name="Rabelo E.M."/>
            <person name="Wilson R.K."/>
            <person name="Felgner P.L."/>
            <person name="Bethony J."/>
            <person name="Hawdon J.M."/>
            <person name="Gasser R.B."/>
            <person name="Loukas A."/>
            <person name="Mitreva M."/>
        </authorList>
    </citation>
    <scope>NUCLEOTIDE SEQUENCE [LARGE SCALE GENOMIC DNA]</scope>
</reference>
<sequence length="143" mass="16109">MNEVKRAEEKAAIRDSRRPTTIRMVCEENRGSHISCCQCALPTANEVAVVYVGEENDVPLARSLVVFFIESNGTSLLNISDIDIKSDLLMYPLLFPNERGGWDTTKGARITQMKYYSYLFPVRDSFNPILQSGKLLQQFAVDA</sequence>